<evidence type="ECO:0000313" key="2">
    <source>
        <dbReference type="Proteomes" id="UP000005808"/>
    </source>
</evidence>
<evidence type="ECO:0000313" key="1">
    <source>
        <dbReference type="EMBL" id="EHP44178.1"/>
    </source>
</evidence>
<comment type="caution">
    <text evidence="1">The sequence shown here is derived from an EMBL/GenBank/DDBJ whole genome shotgun (WGS) entry which is preliminary data.</text>
</comment>
<accession>H1RZW2</accession>
<proteinExistence type="predicted"/>
<organism evidence="1 2">
    <name type="scientific">Cupriavidus basilensis OR16</name>
    <dbReference type="NCBI Taxonomy" id="1127483"/>
    <lineage>
        <taxon>Bacteria</taxon>
        <taxon>Pseudomonadati</taxon>
        <taxon>Pseudomonadota</taxon>
        <taxon>Betaproteobacteria</taxon>
        <taxon>Burkholderiales</taxon>
        <taxon>Burkholderiaceae</taxon>
        <taxon>Cupriavidus</taxon>
    </lineage>
</organism>
<dbReference type="AlphaFoldDB" id="H1RZW2"/>
<dbReference type="OrthoDB" id="9135562at2"/>
<sequence length="62" mass="6878">MLPELLNIDGRIQAVLTSATTSHWLRQALIKALQRDCVDAARDAHLLAELLNQRCDSLLGKP</sequence>
<dbReference type="PATRIC" id="fig|1127483.3.peg.866"/>
<dbReference type="Proteomes" id="UP000005808">
    <property type="component" value="Unassembled WGS sequence"/>
</dbReference>
<reference evidence="1 2" key="1">
    <citation type="journal article" date="2012" name="J. Bacteriol.">
        <title>De Novo Genome Project of Cupriavidus basilensis OR16.</title>
        <authorList>
            <person name="Cserhati M."/>
            <person name="Kriszt B."/>
            <person name="Szoboszlay S."/>
            <person name="Toth A."/>
            <person name="Szabo I."/>
            <person name="Tancsics A."/>
            <person name="Nagy I."/>
            <person name="Horvath B."/>
            <person name="Nagy I."/>
            <person name="Kukolya J."/>
        </authorList>
    </citation>
    <scope>NUCLEOTIDE SEQUENCE [LARGE SCALE GENOMIC DNA]</scope>
    <source>
        <strain evidence="1 2">OR16</strain>
    </source>
</reference>
<protein>
    <submittedName>
        <fullName evidence="1">Uncharacterized protein</fullName>
    </submittedName>
</protein>
<dbReference type="RefSeq" id="WP_006156674.1">
    <property type="nucleotide sequence ID" value="NZ_AHJE01000012.1"/>
</dbReference>
<dbReference type="EMBL" id="AHJE01000012">
    <property type="protein sequence ID" value="EHP44178.1"/>
    <property type="molecule type" value="Genomic_DNA"/>
</dbReference>
<gene>
    <name evidence="1" type="ORF">OR16_04342</name>
</gene>
<name>H1RZW2_9BURK</name>